<dbReference type="AlphaFoldDB" id="A0A183Q526"/>
<dbReference type="EMBL" id="UZAL01048233">
    <property type="protein sequence ID" value="VDP85483.1"/>
    <property type="molecule type" value="Genomic_DNA"/>
</dbReference>
<reference evidence="1 2" key="1">
    <citation type="submission" date="2018-11" db="EMBL/GenBank/DDBJ databases">
        <authorList>
            <consortium name="Pathogen Informatics"/>
        </authorList>
    </citation>
    <scope>NUCLEOTIDE SEQUENCE [LARGE SCALE GENOMIC DNA]</scope>
    <source>
        <strain>Denwood</strain>
        <strain evidence="2">Zambia</strain>
    </source>
</reference>
<protein>
    <submittedName>
        <fullName evidence="1">Uncharacterized protein</fullName>
    </submittedName>
</protein>
<accession>A0A183Q526</accession>
<evidence type="ECO:0000313" key="1">
    <source>
        <dbReference type="EMBL" id="VDP85483.1"/>
    </source>
</evidence>
<sequence>MDFNCVIFIEQSFDTLSSSSVSLLSSMLTFSPFLTNFSLSTLLFPTICC</sequence>
<keyword evidence="2" id="KW-1185">Reference proteome</keyword>
<evidence type="ECO:0000313" key="2">
    <source>
        <dbReference type="Proteomes" id="UP000269396"/>
    </source>
</evidence>
<proteinExistence type="predicted"/>
<dbReference type="Proteomes" id="UP000269396">
    <property type="component" value="Unassembled WGS sequence"/>
</dbReference>
<gene>
    <name evidence="1" type="ORF">SMTD_LOCUS21712</name>
</gene>
<organism evidence="1 2">
    <name type="scientific">Schistosoma mattheei</name>
    <dbReference type="NCBI Taxonomy" id="31246"/>
    <lineage>
        <taxon>Eukaryota</taxon>
        <taxon>Metazoa</taxon>
        <taxon>Spiralia</taxon>
        <taxon>Lophotrochozoa</taxon>
        <taxon>Platyhelminthes</taxon>
        <taxon>Trematoda</taxon>
        <taxon>Digenea</taxon>
        <taxon>Strigeidida</taxon>
        <taxon>Schistosomatoidea</taxon>
        <taxon>Schistosomatidae</taxon>
        <taxon>Schistosoma</taxon>
    </lineage>
</organism>
<name>A0A183Q526_9TREM</name>